<name>A0A4Z2GDI0_9TELE</name>
<dbReference type="AlphaFoldDB" id="A0A4Z2GDI0"/>
<accession>A0A4Z2GDI0</accession>
<dbReference type="EMBL" id="SRLO01000589">
    <property type="protein sequence ID" value="TNN51251.1"/>
    <property type="molecule type" value="Genomic_DNA"/>
</dbReference>
<feature type="compositionally biased region" description="Basic residues" evidence="1">
    <location>
        <begin position="24"/>
        <end position="35"/>
    </location>
</feature>
<dbReference type="Proteomes" id="UP000314294">
    <property type="component" value="Unassembled WGS sequence"/>
</dbReference>
<proteinExistence type="predicted"/>
<organism evidence="2 3">
    <name type="scientific">Liparis tanakae</name>
    <name type="common">Tanaka's snailfish</name>
    <dbReference type="NCBI Taxonomy" id="230148"/>
    <lineage>
        <taxon>Eukaryota</taxon>
        <taxon>Metazoa</taxon>
        <taxon>Chordata</taxon>
        <taxon>Craniata</taxon>
        <taxon>Vertebrata</taxon>
        <taxon>Euteleostomi</taxon>
        <taxon>Actinopterygii</taxon>
        <taxon>Neopterygii</taxon>
        <taxon>Teleostei</taxon>
        <taxon>Neoteleostei</taxon>
        <taxon>Acanthomorphata</taxon>
        <taxon>Eupercaria</taxon>
        <taxon>Perciformes</taxon>
        <taxon>Cottioidei</taxon>
        <taxon>Cottales</taxon>
        <taxon>Liparidae</taxon>
        <taxon>Liparis</taxon>
    </lineage>
</organism>
<sequence length="80" mass="9376">MEGKKKNRKNNNKQEEGKKEKEKSKRKKKNRRVPVLRRLPNVKTCNSKSLAIFSRNALQCGRSRVCSIGSPRPSWKWKIP</sequence>
<evidence type="ECO:0000256" key="1">
    <source>
        <dbReference type="SAM" id="MobiDB-lite"/>
    </source>
</evidence>
<feature type="compositionally biased region" description="Basic and acidic residues" evidence="1">
    <location>
        <begin position="12"/>
        <end position="23"/>
    </location>
</feature>
<gene>
    <name evidence="2" type="ORF">EYF80_038571</name>
</gene>
<evidence type="ECO:0000313" key="2">
    <source>
        <dbReference type="EMBL" id="TNN51251.1"/>
    </source>
</evidence>
<feature type="region of interest" description="Disordered" evidence="1">
    <location>
        <begin position="1"/>
        <end position="40"/>
    </location>
</feature>
<protein>
    <submittedName>
        <fullName evidence="2">Uncharacterized protein</fullName>
    </submittedName>
</protein>
<reference evidence="2 3" key="1">
    <citation type="submission" date="2019-03" db="EMBL/GenBank/DDBJ databases">
        <title>First draft genome of Liparis tanakae, snailfish: a comprehensive survey of snailfish specific genes.</title>
        <authorList>
            <person name="Kim W."/>
            <person name="Song I."/>
            <person name="Jeong J.-H."/>
            <person name="Kim D."/>
            <person name="Kim S."/>
            <person name="Ryu S."/>
            <person name="Song J.Y."/>
            <person name="Lee S.K."/>
        </authorList>
    </citation>
    <scope>NUCLEOTIDE SEQUENCE [LARGE SCALE GENOMIC DNA]</scope>
    <source>
        <tissue evidence="2">Muscle</tissue>
    </source>
</reference>
<comment type="caution">
    <text evidence="2">The sequence shown here is derived from an EMBL/GenBank/DDBJ whole genome shotgun (WGS) entry which is preliminary data.</text>
</comment>
<feature type="compositionally biased region" description="Basic residues" evidence="1">
    <location>
        <begin position="1"/>
        <end position="11"/>
    </location>
</feature>
<evidence type="ECO:0000313" key="3">
    <source>
        <dbReference type="Proteomes" id="UP000314294"/>
    </source>
</evidence>
<keyword evidence="3" id="KW-1185">Reference proteome</keyword>